<evidence type="ECO:0000256" key="1">
    <source>
        <dbReference type="SAM" id="MobiDB-lite"/>
    </source>
</evidence>
<evidence type="ECO:0000313" key="3">
    <source>
        <dbReference type="Proteomes" id="UP001500908"/>
    </source>
</evidence>
<dbReference type="Proteomes" id="UP001500908">
    <property type="component" value="Unassembled WGS sequence"/>
</dbReference>
<sequence>MDRGEDRPWTQTGEPPQATEIAQRSRYERTTNTPTATTPAIPESRPLRGRERDWARRGRGGRIAAAGERRAILGAQHHLATILVALYCA</sequence>
<reference evidence="3" key="1">
    <citation type="journal article" date="2019" name="Int. J. Syst. Evol. Microbiol.">
        <title>The Global Catalogue of Microorganisms (GCM) 10K type strain sequencing project: providing services to taxonomists for standard genome sequencing and annotation.</title>
        <authorList>
            <consortium name="The Broad Institute Genomics Platform"/>
            <consortium name="The Broad Institute Genome Sequencing Center for Infectious Disease"/>
            <person name="Wu L."/>
            <person name="Ma J."/>
        </authorList>
    </citation>
    <scope>NUCLEOTIDE SEQUENCE [LARGE SCALE GENOMIC DNA]</scope>
    <source>
        <strain evidence="3">JCM 17137</strain>
    </source>
</reference>
<organism evidence="2 3">
    <name type="scientific">Salinactinospora qingdaonensis</name>
    <dbReference type="NCBI Taxonomy" id="702744"/>
    <lineage>
        <taxon>Bacteria</taxon>
        <taxon>Bacillati</taxon>
        <taxon>Actinomycetota</taxon>
        <taxon>Actinomycetes</taxon>
        <taxon>Streptosporangiales</taxon>
        <taxon>Nocardiopsidaceae</taxon>
        <taxon>Salinactinospora</taxon>
    </lineage>
</organism>
<keyword evidence="3" id="KW-1185">Reference proteome</keyword>
<dbReference type="EMBL" id="BAABDD010000003">
    <property type="protein sequence ID" value="GAA3729951.1"/>
    <property type="molecule type" value="Genomic_DNA"/>
</dbReference>
<feature type="region of interest" description="Disordered" evidence="1">
    <location>
        <begin position="1"/>
        <end position="62"/>
    </location>
</feature>
<gene>
    <name evidence="2" type="ORF">GCM10022402_08290</name>
</gene>
<protein>
    <submittedName>
        <fullName evidence="2">Uncharacterized protein</fullName>
    </submittedName>
</protein>
<feature type="compositionally biased region" description="Low complexity" evidence="1">
    <location>
        <begin position="30"/>
        <end position="40"/>
    </location>
</feature>
<feature type="compositionally biased region" description="Basic and acidic residues" evidence="1">
    <location>
        <begin position="45"/>
        <end position="56"/>
    </location>
</feature>
<comment type="caution">
    <text evidence="2">The sequence shown here is derived from an EMBL/GenBank/DDBJ whole genome shotgun (WGS) entry which is preliminary data.</text>
</comment>
<proteinExistence type="predicted"/>
<evidence type="ECO:0000313" key="2">
    <source>
        <dbReference type="EMBL" id="GAA3729951.1"/>
    </source>
</evidence>
<name>A0ABP7F7L4_9ACTN</name>
<accession>A0ABP7F7L4</accession>